<dbReference type="EMBL" id="JAUEPU010000010">
    <property type="protein sequence ID" value="KAK0498700.1"/>
    <property type="molecule type" value="Genomic_DNA"/>
</dbReference>
<dbReference type="InterPro" id="IPR045339">
    <property type="entry name" value="DUF6534"/>
</dbReference>
<proteinExistence type="predicted"/>
<comment type="caution">
    <text evidence="3">The sequence shown here is derived from an EMBL/GenBank/DDBJ whole genome shotgun (WGS) entry which is preliminary data.</text>
</comment>
<dbReference type="AlphaFoldDB" id="A0AA39Q9G8"/>
<organism evidence="3 4">
    <name type="scientific">Armillaria luteobubalina</name>
    <dbReference type="NCBI Taxonomy" id="153913"/>
    <lineage>
        <taxon>Eukaryota</taxon>
        <taxon>Fungi</taxon>
        <taxon>Dikarya</taxon>
        <taxon>Basidiomycota</taxon>
        <taxon>Agaricomycotina</taxon>
        <taxon>Agaricomycetes</taxon>
        <taxon>Agaricomycetidae</taxon>
        <taxon>Agaricales</taxon>
        <taxon>Marasmiineae</taxon>
        <taxon>Physalacriaceae</taxon>
        <taxon>Armillaria</taxon>
    </lineage>
</organism>
<dbReference type="PANTHER" id="PTHR40465:SF1">
    <property type="entry name" value="DUF6534 DOMAIN-CONTAINING PROTEIN"/>
    <property type="match status" value="1"/>
</dbReference>
<feature type="transmembrane region" description="Helical" evidence="1">
    <location>
        <begin position="73"/>
        <end position="95"/>
    </location>
</feature>
<keyword evidence="4" id="KW-1185">Reference proteome</keyword>
<feature type="transmembrane region" description="Helical" evidence="1">
    <location>
        <begin position="37"/>
        <end position="61"/>
    </location>
</feature>
<feature type="transmembrane region" description="Helical" evidence="1">
    <location>
        <begin position="188"/>
        <end position="210"/>
    </location>
</feature>
<feature type="domain" description="DUF6534" evidence="2">
    <location>
        <begin position="153"/>
        <end position="239"/>
    </location>
</feature>
<keyword evidence="1" id="KW-0812">Transmembrane</keyword>
<sequence>VVGALLNWGLFGTLSVQLYLYYLAFPNDKRFIKYTVYGIYVIEFVQAILVAYDAVATFGYGFGDMDDLTGVNFYWPTGTIMNSIVSCVGQVFYAYRIFVVSKSRTILILIIFLSSISSVAAIITAIYSFQASNLTELTNGKTFIAVGIWCGVSALCDILITICMTYYLMRSTTTFRRTRILVTKIIHLTIETGSVTATVALLSFVFFIAFPHRYFYAIPILLMSKLYANSVYMVLNSRFRIIGGRDIYQSPTNISTTTVMIENITSQLAEGTRSVDRMQVRTPVIALPHESFDNDHELVQVRVSHDVSCGLLELIFPEG</sequence>
<keyword evidence="1" id="KW-1133">Transmembrane helix</keyword>
<evidence type="ECO:0000313" key="3">
    <source>
        <dbReference type="EMBL" id="KAK0498700.1"/>
    </source>
</evidence>
<dbReference type="Proteomes" id="UP001175228">
    <property type="component" value="Unassembled WGS sequence"/>
</dbReference>
<evidence type="ECO:0000256" key="1">
    <source>
        <dbReference type="SAM" id="Phobius"/>
    </source>
</evidence>
<protein>
    <recommendedName>
        <fullName evidence="2">DUF6534 domain-containing protein</fullName>
    </recommendedName>
</protein>
<feature type="non-terminal residue" evidence="3">
    <location>
        <position position="1"/>
    </location>
</feature>
<accession>A0AA39Q9G8</accession>
<name>A0AA39Q9G8_9AGAR</name>
<feature type="transmembrane region" description="Helical" evidence="1">
    <location>
        <begin position="6"/>
        <end position="25"/>
    </location>
</feature>
<gene>
    <name evidence="3" type="ORF">EDD18DRAFT_1070873</name>
</gene>
<keyword evidence="1" id="KW-0472">Membrane</keyword>
<reference evidence="3" key="1">
    <citation type="submission" date="2023-06" db="EMBL/GenBank/DDBJ databases">
        <authorList>
            <consortium name="Lawrence Berkeley National Laboratory"/>
            <person name="Ahrendt S."/>
            <person name="Sahu N."/>
            <person name="Indic B."/>
            <person name="Wong-Bajracharya J."/>
            <person name="Merenyi Z."/>
            <person name="Ke H.-M."/>
            <person name="Monk M."/>
            <person name="Kocsube S."/>
            <person name="Drula E."/>
            <person name="Lipzen A."/>
            <person name="Balint B."/>
            <person name="Henrissat B."/>
            <person name="Andreopoulos B."/>
            <person name="Martin F.M."/>
            <person name="Harder C.B."/>
            <person name="Rigling D."/>
            <person name="Ford K.L."/>
            <person name="Foster G.D."/>
            <person name="Pangilinan J."/>
            <person name="Papanicolaou A."/>
            <person name="Barry K."/>
            <person name="LaButti K."/>
            <person name="Viragh M."/>
            <person name="Koriabine M."/>
            <person name="Yan M."/>
            <person name="Riley R."/>
            <person name="Champramary S."/>
            <person name="Plett K.L."/>
            <person name="Tsai I.J."/>
            <person name="Slot J."/>
            <person name="Sipos G."/>
            <person name="Plett J."/>
            <person name="Nagy L.G."/>
            <person name="Grigoriev I.V."/>
        </authorList>
    </citation>
    <scope>NUCLEOTIDE SEQUENCE</scope>
    <source>
        <strain evidence="3">HWK02</strain>
    </source>
</reference>
<evidence type="ECO:0000313" key="4">
    <source>
        <dbReference type="Proteomes" id="UP001175228"/>
    </source>
</evidence>
<feature type="transmembrane region" description="Helical" evidence="1">
    <location>
        <begin position="142"/>
        <end position="168"/>
    </location>
</feature>
<dbReference type="PANTHER" id="PTHR40465">
    <property type="entry name" value="CHROMOSOME 1, WHOLE GENOME SHOTGUN SEQUENCE"/>
    <property type="match status" value="1"/>
</dbReference>
<evidence type="ECO:0000259" key="2">
    <source>
        <dbReference type="Pfam" id="PF20152"/>
    </source>
</evidence>
<feature type="transmembrane region" description="Helical" evidence="1">
    <location>
        <begin position="107"/>
        <end position="130"/>
    </location>
</feature>
<feature type="transmembrane region" description="Helical" evidence="1">
    <location>
        <begin position="216"/>
        <end position="235"/>
    </location>
</feature>
<dbReference type="Pfam" id="PF20152">
    <property type="entry name" value="DUF6534"/>
    <property type="match status" value="1"/>
</dbReference>